<dbReference type="SUPFAM" id="SSF57701">
    <property type="entry name" value="Zn2/Cys6 DNA-binding domain"/>
    <property type="match status" value="1"/>
</dbReference>
<dbReference type="GO" id="GO:0006351">
    <property type="term" value="P:DNA-templated transcription"/>
    <property type="evidence" value="ECO:0007669"/>
    <property type="project" value="InterPro"/>
</dbReference>
<dbReference type="GO" id="GO:0000981">
    <property type="term" value="F:DNA-binding transcription factor activity, RNA polymerase II-specific"/>
    <property type="evidence" value="ECO:0007669"/>
    <property type="project" value="InterPro"/>
</dbReference>
<keyword evidence="2" id="KW-0805">Transcription regulation</keyword>
<dbReference type="CDD" id="cd12148">
    <property type="entry name" value="fungal_TF_MHR"/>
    <property type="match status" value="1"/>
</dbReference>
<proteinExistence type="predicted"/>
<name>A0A1J7JD31_9PEZI</name>
<gene>
    <name evidence="8" type="ORF">CONLIGDRAFT_95147</name>
</gene>
<feature type="compositionally biased region" description="Basic and acidic residues" evidence="6">
    <location>
        <begin position="127"/>
        <end position="142"/>
    </location>
</feature>
<dbReference type="GO" id="GO:0000978">
    <property type="term" value="F:RNA polymerase II cis-regulatory region sequence-specific DNA binding"/>
    <property type="evidence" value="ECO:0007669"/>
    <property type="project" value="TreeGrafter"/>
</dbReference>
<evidence type="ECO:0000256" key="2">
    <source>
        <dbReference type="ARBA" id="ARBA00023015"/>
    </source>
</evidence>
<evidence type="ECO:0000256" key="5">
    <source>
        <dbReference type="ARBA" id="ARBA00023242"/>
    </source>
</evidence>
<dbReference type="PANTHER" id="PTHR47424">
    <property type="entry name" value="REGULATORY PROTEIN GAL4"/>
    <property type="match status" value="1"/>
</dbReference>
<dbReference type="Gene3D" id="4.10.240.10">
    <property type="entry name" value="Zn(2)-C6 fungal-type DNA-binding domain"/>
    <property type="match status" value="1"/>
</dbReference>
<dbReference type="InterPro" id="IPR001138">
    <property type="entry name" value="Zn2Cys6_DnaBD"/>
</dbReference>
<dbReference type="EMBL" id="KV875102">
    <property type="protein sequence ID" value="OIW25490.1"/>
    <property type="molecule type" value="Genomic_DNA"/>
</dbReference>
<keyword evidence="1" id="KW-0479">Metal-binding</keyword>
<dbReference type="GO" id="GO:0008270">
    <property type="term" value="F:zinc ion binding"/>
    <property type="evidence" value="ECO:0007669"/>
    <property type="project" value="InterPro"/>
</dbReference>
<dbReference type="SMART" id="SM00906">
    <property type="entry name" value="Fungal_trans"/>
    <property type="match status" value="1"/>
</dbReference>
<keyword evidence="5" id="KW-0539">Nucleus</keyword>
<keyword evidence="3" id="KW-0238">DNA-binding</keyword>
<dbReference type="PROSITE" id="PS00463">
    <property type="entry name" value="ZN2_CY6_FUNGAL_1"/>
    <property type="match status" value="1"/>
</dbReference>
<dbReference type="GO" id="GO:0005634">
    <property type="term" value="C:nucleus"/>
    <property type="evidence" value="ECO:0007669"/>
    <property type="project" value="TreeGrafter"/>
</dbReference>
<feature type="domain" description="Zn(2)-C6 fungal-type" evidence="7">
    <location>
        <begin position="28"/>
        <end position="58"/>
    </location>
</feature>
<evidence type="ECO:0000256" key="3">
    <source>
        <dbReference type="ARBA" id="ARBA00023125"/>
    </source>
</evidence>
<dbReference type="SMART" id="SM00066">
    <property type="entry name" value="GAL4"/>
    <property type="match status" value="1"/>
</dbReference>
<dbReference type="InterPro" id="IPR036864">
    <property type="entry name" value="Zn2-C6_fun-type_DNA-bd_sf"/>
</dbReference>
<reference evidence="8 9" key="1">
    <citation type="submission" date="2016-10" db="EMBL/GenBank/DDBJ databases">
        <title>Draft genome sequence of Coniochaeta ligniaria NRRL30616, a lignocellulolytic fungus for bioabatement of inhibitors in plant biomass hydrolysates.</title>
        <authorList>
            <consortium name="DOE Joint Genome Institute"/>
            <person name="Jimenez D.J."/>
            <person name="Hector R.E."/>
            <person name="Riley R."/>
            <person name="Sun H."/>
            <person name="Grigoriev I.V."/>
            <person name="Van Elsas J.D."/>
            <person name="Nichols N.N."/>
        </authorList>
    </citation>
    <scope>NUCLEOTIDE SEQUENCE [LARGE SCALE GENOMIC DNA]</scope>
    <source>
        <strain evidence="8 9">NRRL 30616</strain>
    </source>
</reference>
<evidence type="ECO:0000256" key="6">
    <source>
        <dbReference type="SAM" id="MobiDB-lite"/>
    </source>
</evidence>
<evidence type="ECO:0000313" key="9">
    <source>
        <dbReference type="Proteomes" id="UP000182658"/>
    </source>
</evidence>
<dbReference type="AlphaFoldDB" id="A0A1J7JD31"/>
<dbReference type="OrthoDB" id="424974at2759"/>
<dbReference type="InterPro" id="IPR051127">
    <property type="entry name" value="Fungal_SecMet_Regulators"/>
</dbReference>
<sequence>MTTIQSHQKPHGEPVKSLRRQRLKTSNACEACRLRKCKCDGRSPACSKCVSRGDSCVYNQNATAARARRPIQKQPGLGPKSRPTTPGSLCFQDLESPPTLPVNMPVTTQTSVATTPMSSGSLSNPEPLKEDHDPDPDQSRAYCTDHGHFAGEVVAAIDVRAGIGPTTILHPVPFVDAPLFGPLDLEPACLVSDPTARALPSRVDAERLADIYFDCIDPLEPVLDQIRFSRDVETAYCGPRALSDTERDVRLSIMNLVFALAVQRQESIPQATRQDQGNLYFKRAWVLLRPEIVLWQSTGSIGLVQCLILMNRYLHCTSHQQKAWMTSGLAYRIAQNLCCHLPGSPHAESASDRELKRQVWASCVALDRCIAWSRGKTTAQFLTPLPSTTKLMSSSASSNPQDDARAAHLCRVLELHEIGNQIQLAQTQIRNRAASNLGLPRLYQQDEYHAVAVQLDACLNKWESALPDDWKAHNLRALGDRKSRVERYLLHLRLLHTRIFMHRPILARFYSMRSSMAATPINGKASSLSDRLFGDCAGLCVESAQALASLVIETLEAGESLGLLPWWYRVYYLHIAGMTFLAAMFVPELYTDSVVQSWRSVISALHDHQHLSAYVQQCICTFETLSARILEPRGSNSLDNTRAPFSDNDFGFVFDDLFSDAGIDFDGFVFSTDDIAEC</sequence>
<dbReference type="PROSITE" id="PS50048">
    <property type="entry name" value="ZN2_CY6_FUNGAL_2"/>
    <property type="match status" value="1"/>
</dbReference>
<feature type="compositionally biased region" description="Polar residues" evidence="6">
    <location>
        <begin position="105"/>
        <end position="124"/>
    </location>
</feature>
<accession>A0A1J7JD31</accession>
<feature type="region of interest" description="Disordered" evidence="6">
    <location>
        <begin position="65"/>
        <end position="142"/>
    </location>
</feature>
<keyword evidence="4" id="KW-0804">Transcription</keyword>
<dbReference type="STRING" id="1408157.A0A1J7JD31"/>
<dbReference type="PANTHER" id="PTHR47424:SF3">
    <property type="entry name" value="REGULATORY PROTEIN GAL4"/>
    <property type="match status" value="1"/>
</dbReference>
<evidence type="ECO:0000256" key="4">
    <source>
        <dbReference type="ARBA" id="ARBA00023163"/>
    </source>
</evidence>
<keyword evidence="9" id="KW-1185">Reference proteome</keyword>
<evidence type="ECO:0000256" key="1">
    <source>
        <dbReference type="ARBA" id="ARBA00022723"/>
    </source>
</evidence>
<dbReference type="CDD" id="cd00067">
    <property type="entry name" value="GAL4"/>
    <property type="match status" value="1"/>
</dbReference>
<dbReference type="Proteomes" id="UP000182658">
    <property type="component" value="Unassembled WGS sequence"/>
</dbReference>
<evidence type="ECO:0000259" key="7">
    <source>
        <dbReference type="PROSITE" id="PS50048"/>
    </source>
</evidence>
<dbReference type="GO" id="GO:0000435">
    <property type="term" value="P:positive regulation of transcription from RNA polymerase II promoter by galactose"/>
    <property type="evidence" value="ECO:0007669"/>
    <property type="project" value="TreeGrafter"/>
</dbReference>
<dbReference type="Pfam" id="PF04082">
    <property type="entry name" value="Fungal_trans"/>
    <property type="match status" value="1"/>
</dbReference>
<organism evidence="8 9">
    <name type="scientific">Coniochaeta ligniaria NRRL 30616</name>
    <dbReference type="NCBI Taxonomy" id="1408157"/>
    <lineage>
        <taxon>Eukaryota</taxon>
        <taxon>Fungi</taxon>
        <taxon>Dikarya</taxon>
        <taxon>Ascomycota</taxon>
        <taxon>Pezizomycotina</taxon>
        <taxon>Sordariomycetes</taxon>
        <taxon>Sordariomycetidae</taxon>
        <taxon>Coniochaetales</taxon>
        <taxon>Coniochaetaceae</taxon>
        <taxon>Coniochaeta</taxon>
    </lineage>
</organism>
<dbReference type="Pfam" id="PF00172">
    <property type="entry name" value="Zn_clus"/>
    <property type="match status" value="1"/>
</dbReference>
<dbReference type="InterPro" id="IPR007219">
    <property type="entry name" value="XnlR_reg_dom"/>
</dbReference>
<dbReference type="InParanoid" id="A0A1J7JD31"/>
<evidence type="ECO:0000313" key="8">
    <source>
        <dbReference type="EMBL" id="OIW25490.1"/>
    </source>
</evidence>
<protein>
    <submittedName>
        <fullName evidence="8">Putative fungal-specific transcription factor</fullName>
    </submittedName>
</protein>